<dbReference type="PANTHER" id="PTHR43711:SF1">
    <property type="entry name" value="HISTIDINE KINASE 1"/>
    <property type="match status" value="1"/>
</dbReference>
<keyword evidence="3" id="KW-0808">Transferase</keyword>
<evidence type="ECO:0000313" key="8">
    <source>
        <dbReference type="EMBL" id="NNF06419.1"/>
    </source>
</evidence>
<organism evidence="8 9">
    <name type="scientific">Eiseniibacteriota bacterium</name>
    <dbReference type="NCBI Taxonomy" id="2212470"/>
    <lineage>
        <taxon>Bacteria</taxon>
        <taxon>Candidatus Eiseniibacteriota</taxon>
    </lineage>
</organism>
<evidence type="ECO:0000256" key="2">
    <source>
        <dbReference type="ARBA" id="ARBA00012438"/>
    </source>
</evidence>
<comment type="catalytic activity">
    <reaction evidence="1">
        <text>ATP + protein L-histidine = ADP + protein N-phospho-L-histidine.</text>
        <dbReference type="EC" id="2.7.13.3"/>
    </reaction>
</comment>
<dbReference type="InterPro" id="IPR004358">
    <property type="entry name" value="Sig_transdc_His_kin-like_C"/>
</dbReference>
<dbReference type="InterPro" id="IPR050736">
    <property type="entry name" value="Sensor_HK_Regulatory"/>
</dbReference>
<dbReference type="InterPro" id="IPR003594">
    <property type="entry name" value="HATPase_dom"/>
</dbReference>
<gene>
    <name evidence="8" type="ORF">HKN21_06635</name>
</gene>
<dbReference type="Pfam" id="PF13492">
    <property type="entry name" value="GAF_3"/>
    <property type="match status" value="1"/>
</dbReference>
<dbReference type="SMART" id="SM00387">
    <property type="entry name" value="HATPase_c"/>
    <property type="match status" value="1"/>
</dbReference>
<dbReference type="InterPro" id="IPR003018">
    <property type="entry name" value="GAF"/>
</dbReference>
<dbReference type="PANTHER" id="PTHR43711">
    <property type="entry name" value="TWO-COMPONENT HISTIDINE KINASE"/>
    <property type="match status" value="1"/>
</dbReference>
<dbReference type="GO" id="GO:0000160">
    <property type="term" value="P:phosphorelay signal transduction system"/>
    <property type="evidence" value="ECO:0007669"/>
    <property type="project" value="UniProtKB-KW"/>
</dbReference>
<dbReference type="SUPFAM" id="SSF55874">
    <property type="entry name" value="ATPase domain of HSP90 chaperone/DNA topoisomerase II/histidine kinase"/>
    <property type="match status" value="1"/>
</dbReference>
<comment type="caution">
    <text evidence="8">The sequence shown here is derived from an EMBL/GenBank/DDBJ whole genome shotgun (WGS) entry which is preliminary data.</text>
</comment>
<evidence type="ECO:0000313" key="9">
    <source>
        <dbReference type="Proteomes" id="UP000547674"/>
    </source>
</evidence>
<dbReference type="InterPro" id="IPR029016">
    <property type="entry name" value="GAF-like_dom_sf"/>
</dbReference>
<evidence type="ECO:0000256" key="5">
    <source>
        <dbReference type="ARBA" id="ARBA00023012"/>
    </source>
</evidence>
<keyword evidence="5" id="KW-0902">Two-component regulatory system</keyword>
<dbReference type="CDD" id="cd00075">
    <property type="entry name" value="HATPase"/>
    <property type="match status" value="1"/>
</dbReference>
<dbReference type="Gene3D" id="3.30.450.40">
    <property type="match status" value="1"/>
</dbReference>
<accession>A0A7Y2E717</accession>
<dbReference type="GO" id="GO:0004673">
    <property type="term" value="F:protein histidine kinase activity"/>
    <property type="evidence" value="ECO:0007669"/>
    <property type="project" value="UniProtKB-EC"/>
</dbReference>
<dbReference type="InterPro" id="IPR005467">
    <property type="entry name" value="His_kinase_dom"/>
</dbReference>
<evidence type="ECO:0000259" key="7">
    <source>
        <dbReference type="PROSITE" id="PS50109"/>
    </source>
</evidence>
<dbReference type="SUPFAM" id="SSF55781">
    <property type="entry name" value="GAF domain-like"/>
    <property type="match status" value="1"/>
</dbReference>
<dbReference type="InterPro" id="IPR036890">
    <property type="entry name" value="HATPase_C_sf"/>
</dbReference>
<evidence type="ECO:0000256" key="1">
    <source>
        <dbReference type="ARBA" id="ARBA00000085"/>
    </source>
</evidence>
<name>A0A7Y2E717_UNCEI</name>
<dbReference type="AlphaFoldDB" id="A0A7Y2E717"/>
<feature type="region of interest" description="Disordered" evidence="6">
    <location>
        <begin position="362"/>
        <end position="393"/>
    </location>
</feature>
<keyword evidence="4" id="KW-0418">Kinase</keyword>
<reference evidence="8 9" key="1">
    <citation type="submission" date="2020-03" db="EMBL/GenBank/DDBJ databases">
        <title>Metabolic flexibility allows generalist bacteria to become dominant in a frequently disturbed ecosystem.</title>
        <authorList>
            <person name="Chen Y.-J."/>
            <person name="Leung P.M."/>
            <person name="Bay S.K."/>
            <person name="Hugenholtz P."/>
            <person name="Kessler A.J."/>
            <person name="Shelley G."/>
            <person name="Waite D.W."/>
            <person name="Cook P.L."/>
            <person name="Greening C."/>
        </authorList>
    </citation>
    <scope>NUCLEOTIDE SEQUENCE [LARGE SCALE GENOMIC DNA]</scope>
    <source>
        <strain evidence="8">SS_bin_28</strain>
    </source>
</reference>
<dbReference type="EMBL" id="JABDJR010000253">
    <property type="protein sequence ID" value="NNF06419.1"/>
    <property type="molecule type" value="Genomic_DNA"/>
</dbReference>
<dbReference type="Proteomes" id="UP000547674">
    <property type="component" value="Unassembled WGS sequence"/>
</dbReference>
<dbReference type="PRINTS" id="PR00344">
    <property type="entry name" value="BCTRLSENSOR"/>
</dbReference>
<protein>
    <recommendedName>
        <fullName evidence="2">histidine kinase</fullName>
        <ecNumber evidence="2">2.7.13.3</ecNumber>
    </recommendedName>
</protein>
<evidence type="ECO:0000256" key="3">
    <source>
        <dbReference type="ARBA" id="ARBA00022679"/>
    </source>
</evidence>
<proteinExistence type="predicted"/>
<feature type="domain" description="Histidine kinase" evidence="7">
    <location>
        <begin position="159"/>
        <end position="369"/>
    </location>
</feature>
<dbReference type="PROSITE" id="PS50109">
    <property type="entry name" value="HIS_KIN"/>
    <property type="match status" value="1"/>
</dbReference>
<dbReference type="Gene3D" id="3.30.565.10">
    <property type="entry name" value="Histidine kinase-like ATPase, C-terminal domain"/>
    <property type="match status" value="1"/>
</dbReference>
<dbReference type="EC" id="2.7.13.3" evidence="2"/>
<sequence>MLRQAASLLKEVFRAEEATIALTDSNQKTLKVREGKGQDVLGLCLEESSRLATKLITEHRAQILDRNPEDFEYVPIYVEDDDWLKATASQIVAPLAIGNQLIGLIGLERSHPEDRFSFEDLDLLDNMSAQIAAVVRSVQLAGDLAQAREMELVSQWSSMLLHDMKNHLAPLRMIVQNMQLHHDNAQFREEAVKDIGNVADNIEALILRLHQLRERPDLDHRPIDFDALVKECVERLKVKSYSGITLDLDLNSELAVEGDREMLRRVLENLITNAIEAMEQHGTLRLTSKSFKHVQEPRLLFSVSDSGSGMDEKFIRERLFRPFATTKSKGMGIGLYQCRIIVRAHRGDLAVHSVPNEGTTFELSLPGANANLPAPESESTPKDSMAMSQGRQP</sequence>
<evidence type="ECO:0000256" key="6">
    <source>
        <dbReference type="SAM" id="MobiDB-lite"/>
    </source>
</evidence>
<evidence type="ECO:0000256" key="4">
    <source>
        <dbReference type="ARBA" id="ARBA00022777"/>
    </source>
</evidence>
<dbReference type="Pfam" id="PF02518">
    <property type="entry name" value="HATPase_c"/>
    <property type="match status" value="1"/>
</dbReference>